<dbReference type="Proteomes" id="UP000663829">
    <property type="component" value="Unassembled WGS sequence"/>
</dbReference>
<evidence type="ECO:0000313" key="4">
    <source>
        <dbReference type="Proteomes" id="UP000663829"/>
    </source>
</evidence>
<dbReference type="EMBL" id="CAJNOQ010002903">
    <property type="protein sequence ID" value="CAF0985121.1"/>
    <property type="molecule type" value="Genomic_DNA"/>
</dbReference>
<dbReference type="EMBL" id="CAJOBC010002903">
    <property type="protein sequence ID" value="CAF3757396.1"/>
    <property type="molecule type" value="Genomic_DNA"/>
</dbReference>
<accession>A0A814FQ45</accession>
<organism evidence="2 4">
    <name type="scientific">Didymodactylos carnosus</name>
    <dbReference type="NCBI Taxonomy" id="1234261"/>
    <lineage>
        <taxon>Eukaryota</taxon>
        <taxon>Metazoa</taxon>
        <taxon>Spiralia</taxon>
        <taxon>Gnathifera</taxon>
        <taxon>Rotifera</taxon>
        <taxon>Eurotatoria</taxon>
        <taxon>Bdelloidea</taxon>
        <taxon>Philodinida</taxon>
        <taxon>Philodinidae</taxon>
        <taxon>Didymodactylos</taxon>
    </lineage>
</organism>
<keyword evidence="4" id="KW-1185">Reference proteome</keyword>
<feature type="region of interest" description="Disordered" evidence="1">
    <location>
        <begin position="257"/>
        <end position="299"/>
    </location>
</feature>
<evidence type="ECO:0000256" key="1">
    <source>
        <dbReference type="SAM" id="MobiDB-lite"/>
    </source>
</evidence>
<proteinExistence type="predicted"/>
<dbReference type="Proteomes" id="UP000681722">
    <property type="component" value="Unassembled WGS sequence"/>
</dbReference>
<sequence>LNPKDRQNDRSCERLLSDDVLNILKNNTNTNTQETFVYLQLLRLIITTYIQTTTPLKTCLKSAWIIVFVYHLWLAWLKNKIFKSQSSTPINKDKYFITRTAPTKTIIKRIVTYFLFNSQSCEGMFRNARSLSGAYFTLVNFITHDFLRRAAKLSLLNKIKCNELTNQTGGRILFPIHHKRKTNKDLFTIQNLDDVNYLDIEQVISKSYEASVELIENLGITASLKKQQTYTLEKLSKFIFNELNSKSKVYDNLTGTIHDDDDMSSESDDCEHENNDDEDNNNNITIDEDEDAASDNDENVERVQSIKTIFSETRIKDKINPDLTNSYFKVKIIDTMKFLHKQSAVWLLTHKNDRLSTDRLSRVMKDSK</sequence>
<comment type="caution">
    <text evidence="2">The sequence shown here is derived from an EMBL/GenBank/DDBJ whole genome shotgun (WGS) entry which is preliminary data.</text>
</comment>
<protein>
    <submittedName>
        <fullName evidence="2">Uncharacterized protein</fullName>
    </submittedName>
</protein>
<feature type="non-terminal residue" evidence="2">
    <location>
        <position position="1"/>
    </location>
</feature>
<reference evidence="2" key="1">
    <citation type="submission" date="2021-02" db="EMBL/GenBank/DDBJ databases">
        <authorList>
            <person name="Nowell W R."/>
        </authorList>
    </citation>
    <scope>NUCLEOTIDE SEQUENCE</scope>
</reference>
<feature type="compositionally biased region" description="Acidic residues" evidence="1">
    <location>
        <begin position="259"/>
        <end position="298"/>
    </location>
</feature>
<name>A0A814FQ45_9BILA</name>
<gene>
    <name evidence="2" type="ORF">GPM918_LOCUS12957</name>
    <name evidence="3" type="ORF">SRO942_LOCUS12957</name>
</gene>
<dbReference type="OrthoDB" id="10064970at2759"/>
<evidence type="ECO:0000313" key="3">
    <source>
        <dbReference type="EMBL" id="CAF3757396.1"/>
    </source>
</evidence>
<evidence type="ECO:0000313" key="2">
    <source>
        <dbReference type="EMBL" id="CAF0985121.1"/>
    </source>
</evidence>
<dbReference type="AlphaFoldDB" id="A0A814FQ45"/>